<organism evidence="4 5">
    <name type="scientific">Candidatus Desantisbacteria bacterium CG_4_10_14_0_8_um_filter_48_22</name>
    <dbReference type="NCBI Taxonomy" id="1974543"/>
    <lineage>
        <taxon>Bacteria</taxon>
        <taxon>Candidatus Desantisiibacteriota</taxon>
    </lineage>
</organism>
<reference evidence="5" key="1">
    <citation type="submission" date="2017-09" db="EMBL/GenBank/DDBJ databases">
        <title>Depth-based differentiation of microbial function through sediment-hosted aquifers and enrichment of novel symbionts in the deep terrestrial subsurface.</title>
        <authorList>
            <person name="Probst A.J."/>
            <person name="Ladd B."/>
            <person name="Jarett J.K."/>
            <person name="Geller-Mcgrath D.E."/>
            <person name="Sieber C.M.K."/>
            <person name="Emerson J.B."/>
            <person name="Anantharaman K."/>
            <person name="Thomas B.C."/>
            <person name="Malmstrom R."/>
            <person name="Stieglmeier M."/>
            <person name="Klingl A."/>
            <person name="Woyke T."/>
            <person name="Ryan C.M."/>
            <person name="Banfield J.F."/>
        </authorList>
    </citation>
    <scope>NUCLEOTIDE SEQUENCE [LARGE SCALE GENOMIC DNA]</scope>
</reference>
<dbReference type="AlphaFoldDB" id="A0A2M7S6Z7"/>
<dbReference type="SUPFAM" id="SSF53850">
    <property type="entry name" value="Periplasmic binding protein-like II"/>
    <property type="match status" value="1"/>
</dbReference>
<evidence type="ECO:0000313" key="4">
    <source>
        <dbReference type="EMBL" id="PIZ15239.1"/>
    </source>
</evidence>
<feature type="chain" id="PRO_5014889310" description="Solute-binding protein family 3/N-terminal domain-containing protein" evidence="2">
    <location>
        <begin position="36"/>
        <end position="279"/>
    </location>
</feature>
<dbReference type="Proteomes" id="UP000229307">
    <property type="component" value="Unassembled WGS sequence"/>
</dbReference>
<proteinExistence type="predicted"/>
<dbReference type="SMART" id="SM00062">
    <property type="entry name" value="PBPb"/>
    <property type="match status" value="1"/>
</dbReference>
<protein>
    <recommendedName>
        <fullName evidence="3">Solute-binding protein family 3/N-terminal domain-containing protein</fullName>
    </recommendedName>
</protein>
<accession>A0A2M7S6Z7</accession>
<sequence length="279" mass="30708">MKKNNRTILARKFSPAEFLMIAAAAAVLCFPLAVADAQDLISDVIANGEIKVGVVTGCPPFAFADEQGNITGFNADIAAELADMLGVKLSLIEIKPEGLLENPECDIVLSGAPRTIDLAVFYRFSEPYFQSGQAVIVTEKGPDVKSCDALDKQGVRIAVVEGTRGKQVANRKFKNAGISIVKDEAEAFSMLLREKADAFVCDGLLAENICLEHTGYRVVPGRLSQDFYCVMFPKGSDETKKSEEWHCIPWFNALISELKLSKRYIEIFNKWFGSDRSLR</sequence>
<comment type="caution">
    <text evidence="4">The sequence shown here is derived from an EMBL/GenBank/DDBJ whole genome shotgun (WGS) entry which is preliminary data.</text>
</comment>
<dbReference type="EMBL" id="PFMR01000274">
    <property type="protein sequence ID" value="PIZ15239.1"/>
    <property type="molecule type" value="Genomic_DNA"/>
</dbReference>
<dbReference type="InterPro" id="IPR001638">
    <property type="entry name" value="Solute-binding_3/MltF_N"/>
</dbReference>
<gene>
    <name evidence="4" type="ORF">COY52_10150</name>
</gene>
<dbReference type="Gene3D" id="3.40.190.10">
    <property type="entry name" value="Periplasmic binding protein-like II"/>
    <property type="match status" value="2"/>
</dbReference>
<feature type="signal peptide" evidence="2">
    <location>
        <begin position="1"/>
        <end position="35"/>
    </location>
</feature>
<name>A0A2M7S6Z7_9BACT</name>
<feature type="domain" description="Solute-binding protein family 3/N-terminal" evidence="3">
    <location>
        <begin position="49"/>
        <end position="275"/>
    </location>
</feature>
<evidence type="ECO:0000313" key="5">
    <source>
        <dbReference type="Proteomes" id="UP000229307"/>
    </source>
</evidence>
<evidence type="ECO:0000259" key="3">
    <source>
        <dbReference type="SMART" id="SM00062"/>
    </source>
</evidence>
<evidence type="ECO:0000256" key="2">
    <source>
        <dbReference type="SAM" id="SignalP"/>
    </source>
</evidence>
<dbReference type="PANTHER" id="PTHR35936">
    <property type="entry name" value="MEMBRANE-BOUND LYTIC MUREIN TRANSGLYCOSYLASE F"/>
    <property type="match status" value="1"/>
</dbReference>
<evidence type="ECO:0000256" key="1">
    <source>
        <dbReference type="ARBA" id="ARBA00022729"/>
    </source>
</evidence>
<dbReference type="Pfam" id="PF00497">
    <property type="entry name" value="SBP_bac_3"/>
    <property type="match status" value="1"/>
</dbReference>
<keyword evidence="1 2" id="KW-0732">Signal</keyword>
<dbReference type="PANTHER" id="PTHR35936:SF17">
    <property type="entry name" value="ARGININE-BINDING EXTRACELLULAR PROTEIN ARTP"/>
    <property type="match status" value="1"/>
</dbReference>